<feature type="signal peptide" evidence="2">
    <location>
        <begin position="1"/>
        <end position="19"/>
    </location>
</feature>
<evidence type="ECO:0000313" key="3">
    <source>
        <dbReference type="EMBL" id="MBM2615326.1"/>
    </source>
</evidence>
<reference evidence="3 4" key="1">
    <citation type="submission" date="2021-01" db="EMBL/GenBank/DDBJ databases">
        <title>Actinoplanes sp. nov. LDG1-06 isolated from lichen.</title>
        <authorList>
            <person name="Saeng-In P."/>
            <person name="Phongsopitanun W."/>
            <person name="Kanchanasin P."/>
            <person name="Yuki M."/>
            <person name="Kudo T."/>
            <person name="Ohkuma M."/>
            <person name="Tanasupawat S."/>
        </authorList>
    </citation>
    <scope>NUCLEOTIDE SEQUENCE [LARGE SCALE GENOMIC DNA]</scope>
    <source>
        <strain evidence="3 4">LDG1-06</strain>
    </source>
</reference>
<keyword evidence="1" id="KW-0472">Membrane</keyword>
<name>A0ABS2A662_9ACTN</name>
<comment type="caution">
    <text evidence="3">The sequence shown here is derived from an EMBL/GenBank/DDBJ whole genome shotgun (WGS) entry which is preliminary data.</text>
</comment>
<feature type="chain" id="PRO_5047250558" evidence="2">
    <location>
        <begin position="20"/>
        <end position="383"/>
    </location>
</feature>
<organism evidence="3 4">
    <name type="scientific">Paractinoplanes ovalisporus</name>
    <dbReference type="NCBI Taxonomy" id="2810368"/>
    <lineage>
        <taxon>Bacteria</taxon>
        <taxon>Bacillati</taxon>
        <taxon>Actinomycetota</taxon>
        <taxon>Actinomycetes</taxon>
        <taxon>Micromonosporales</taxon>
        <taxon>Micromonosporaceae</taxon>
        <taxon>Paractinoplanes</taxon>
    </lineage>
</organism>
<evidence type="ECO:0000256" key="2">
    <source>
        <dbReference type="SAM" id="SignalP"/>
    </source>
</evidence>
<dbReference type="RefSeq" id="WP_203375237.1">
    <property type="nucleotide sequence ID" value="NZ_JAENHP010000002.1"/>
</dbReference>
<keyword evidence="2" id="KW-0732">Signal</keyword>
<dbReference type="Proteomes" id="UP000632138">
    <property type="component" value="Unassembled WGS sequence"/>
</dbReference>
<accession>A0ABS2A662</accession>
<evidence type="ECO:0000256" key="1">
    <source>
        <dbReference type="SAM" id="Phobius"/>
    </source>
</evidence>
<keyword evidence="1" id="KW-1133">Transmembrane helix</keyword>
<proteinExistence type="predicted"/>
<evidence type="ECO:0000313" key="4">
    <source>
        <dbReference type="Proteomes" id="UP000632138"/>
    </source>
</evidence>
<keyword evidence="4" id="KW-1185">Reference proteome</keyword>
<protein>
    <submittedName>
        <fullName evidence="3">LPXTG cell wall anchor domain-containing protein</fullName>
    </submittedName>
</protein>
<keyword evidence="1" id="KW-0812">Transmembrane</keyword>
<feature type="transmembrane region" description="Helical" evidence="1">
    <location>
        <begin position="357"/>
        <end position="377"/>
    </location>
</feature>
<dbReference type="EMBL" id="JAENHP010000002">
    <property type="protein sequence ID" value="MBM2615326.1"/>
    <property type="molecule type" value="Genomic_DNA"/>
</dbReference>
<dbReference type="NCBIfam" id="TIGR01167">
    <property type="entry name" value="LPXTG_anchor"/>
    <property type="match status" value="1"/>
</dbReference>
<gene>
    <name evidence="3" type="ORF">JIG36_07085</name>
</gene>
<sequence>MLTPLAAALALITTPLALAPTEPAPTDVTLAWTSEAHTEAVITWNETGDVRNRIDIVFADGRTTNIASKFAEAGQPNRVPLSGGLFDQDYRVLVRVVDADGAELSEPASSPEFDTDREPPAVITSVAPQEDGTVVMKWKAGAYTDPNPGDPLDVAPALPYRYVPIASQPFFNEYDQLGPATAETTFVVPARQSPMRVGLRNVPNEWYGYNGISAGVDGAQLTAKIPSTVATGGTLRVTGKAIRTARACDPGPCWSEETPDTGRALLVQSRSSEGTPWRNVATGKAGSDGAFSIPVKFDGAADFRVVATAIPSAGGDARARTFAATDVTHVTAGTGSGNGGEGDGGEGGGLPITGTPVVWIAVAGGLLVVLGALFAVFGRRRRG</sequence>